<proteinExistence type="predicted"/>
<reference evidence="1" key="2">
    <citation type="submission" date="2011-03" db="EMBL/GenBank/DDBJ databases">
        <title>Annotation of Magnaporthe poae ATCC 64411.</title>
        <authorList>
            <person name="Ma L.-J."/>
            <person name="Dead R."/>
            <person name="Young S.K."/>
            <person name="Zeng Q."/>
            <person name="Gargeya S."/>
            <person name="Fitzgerald M."/>
            <person name="Haas B."/>
            <person name="Abouelleil A."/>
            <person name="Alvarado L."/>
            <person name="Arachchi H.M."/>
            <person name="Berlin A."/>
            <person name="Brown A."/>
            <person name="Chapman S.B."/>
            <person name="Chen Z."/>
            <person name="Dunbar C."/>
            <person name="Freedman E."/>
            <person name="Gearin G."/>
            <person name="Gellesch M."/>
            <person name="Goldberg J."/>
            <person name="Griggs A."/>
            <person name="Gujja S."/>
            <person name="Heiman D."/>
            <person name="Howarth C."/>
            <person name="Larson L."/>
            <person name="Lui A."/>
            <person name="MacDonald P.J.P."/>
            <person name="Mehta T."/>
            <person name="Montmayeur A."/>
            <person name="Murphy C."/>
            <person name="Neiman D."/>
            <person name="Pearson M."/>
            <person name="Priest M."/>
            <person name="Roberts A."/>
            <person name="Saif S."/>
            <person name="Shea T."/>
            <person name="Shenoy N."/>
            <person name="Sisk P."/>
            <person name="Stolte C."/>
            <person name="Sykes S."/>
            <person name="Yandava C."/>
            <person name="Wortman J."/>
            <person name="Nusbaum C."/>
            <person name="Birren B."/>
        </authorList>
    </citation>
    <scope>NUCLEOTIDE SEQUENCE</scope>
    <source>
        <strain evidence="1">ATCC 64411</strain>
    </source>
</reference>
<dbReference type="InterPro" id="IPR037653">
    <property type="entry name" value="Cbp6"/>
</dbReference>
<evidence type="ECO:0000313" key="1">
    <source>
        <dbReference type="EMBL" id="KLU84645.1"/>
    </source>
</evidence>
<dbReference type="Pfam" id="PF20180">
    <property type="entry name" value="UQCC2_CBP6"/>
    <property type="match status" value="1"/>
</dbReference>
<dbReference type="GO" id="GO:0034551">
    <property type="term" value="P:mitochondrial respiratory chain complex III assembly"/>
    <property type="evidence" value="ECO:0007669"/>
    <property type="project" value="TreeGrafter"/>
</dbReference>
<dbReference type="GO" id="GO:0061671">
    <property type="term" value="C:Cbp3p-Cbp6 complex"/>
    <property type="evidence" value="ECO:0007669"/>
    <property type="project" value="InterPro"/>
</dbReference>
<dbReference type="PANTHER" id="PTHR28250:SF1">
    <property type="entry name" value="CYTOCHROME B PRE-MRNA-PROCESSING PROTEIN 6"/>
    <property type="match status" value="1"/>
</dbReference>
<dbReference type="VEuPathDB" id="FungiDB:MAPG_03685"/>
<reference evidence="1" key="1">
    <citation type="submission" date="2010-05" db="EMBL/GenBank/DDBJ databases">
        <title>The Genome Sequence of Magnaporthe poae strain ATCC 64411.</title>
        <authorList>
            <consortium name="The Broad Institute Genome Sequencing Platform"/>
            <consortium name="Broad Institute Genome Sequencing Center for Infectious Disease"/>
            <person name="Ma L.-J."/>
            <person name="Dead R."/>
            <person name="Young S."/>
            <person name="Zeng Q."/>
            <person name="Koehrsen M."/>
            <person name="Alvarado L."/>
            <person name="Berlin A."/>
            <person name="Chapman S.B."/>
            <person name="Chen Z."/>
            <person name="Freedman E."/>
            <person name="Gellesch M."/>
            <person name="Goldberg J."/>
            <person name="Griggs A."/>
            <person name="Gujja S."/>
            <person name="Heilman E.R."/>
            <person name="Heiman D."/>
            <person name="Hepburn T."/>
            <person name="Howarth C."/>
            <person name="Jen D."/>
            <person name="Larson L."/>
            <person name="Mehta T."/>
            <person name="Neiman D."/>
            <person name="Pearson M."/>
            <person name="Roberts A."/>
            <person name="Saif S."/>
            <person name="Shea T."/>
            <person name="Shenoy N."/>
            <person name="Sisk P."/>
            <person name="Stolte C."/>
            <person name="Sykes S."/>
            <person name="Walk T."/>
            <person name="White J."/>
            <person name="Yandava C."/>
            <person name="Haas B."/>
            <person name="Nusbaum C."/>
            <person name="Birren B."/>
        </authorList>
    </citation>
    <scope>NUCLEOTIDE SEQUENCE</scope>
    <source>
        <strain evidence="1">ATCC 64411</strain>
    </source>
</reference>
<name>A0A0H2TKS0_MAGP6</name>
<accession>A0A0H2TKS0</accession>
<dbReference type="AlphaFoldDB" id="A0A0H2TKS0"/>
<sequence>AGSGEAQQLREANALFALLDNRFKNRYRVREQTYRPRSRPDYYDNLIRELDEAPTRSAWSRWMNRIKGMVRLE</sequence>
<dbReference type="PANTHER" id="PTHR28250">
    <property type="entry name" value="CYTOCHROME B PRE-MRNA-PROCESSING PROTEIN 6"/>
    <property type="match status" value="1"/>
</dbReference>
<dbReference type="EMBL" id="GL876968">
    <property type="protein sequence ID" value="KLU84645.1"/>
    <property type="molecule type" value="Genomic_DNA"/>
</dbReference>
<feature type="non-terminal residue" evidence="1">
    <location>
        <position position="1"/>
    </location>
</feature>
<gene>
    <name evidence="1" type="ORF">MAPG_03685</name>
</gene>
<dbReference type="OrthoDB" id="2107880at2759"/>
<organism evidence="1">
    <name type="scientific">Magnaporthiopsis poae (strain ATCC 64411 / 73-15)</name>
    <name type="common">Kentucky bluegrass fungus</name>
    <name type="synonym">Magnaporthe poae</name>
    <dbReference type="NCBI Taxonomy" id="644358"/>
    <lineage>
        <taxon>Eukaryota</taxon>
        <taxon>Fungi</taxon>
        <taxon>Dikarya</taxon>
        <taxon>Ascomycota</taxon>
        <taxon>Pezizomycotina</taxon>
        <taxon>Sordariomycetes</taxon>
        <taxon>Sordariomycetidae</taxon>
        <taxon>Magnaporthales</taxon>
        <taxon>Magnaporthaceae</taxon>
        <taxon>Magnaporthiopsis</taxon>
    </lineage>
</organism>
<protein>
    <submittedName>
        <fullName evidence="1">Uncharacterized protein</fullName>
    </submittedName>
</protein>
<dbReference type="GO" id="GO:0043022">
    <property type="term" value="F:ribosome binding"/>
    <property type="evidence" value="ECO:0007669"/>
    <property type="project" value="InterPro"/>
</dbReference>